<proteinExistence type="predicted"/>
<reference evidence="1 2" key="1">
    <citation type="submission" date="2015-10" db="EMBL/GenBank/DDBJ databases">
        <title>Genome analyses suggest a sexual origin of heterokaryosis in a supposedly ancient asexual fungus.</title>
        <authorList>
            <person name="Ropars J."/>
            <person name="Sedzielewska K."/>
            <person name="Noel J."/>
            <person name="Charron P."/>
            <person name="Farinelli L."/>
            <person name="Marton T."/>
            <person name="Kruger M."/>
            <person name="Pelin A."/>
            <person name="Brachmann A."/>
            <person name="Corradi N."/>
        </authorList>
    </citation>
    <scope>NUCLEOTIDE SEQUENCE [LARGE SCALE GENOMIC DNA]</scope>
    <source>
        <strain evidence="1 2">A4</strain>
    </source>
</reference>
<dbReference type="VEuPathDB" id="FungiDB:FUN_015607"/>
<comment type="caution">
    <text evidence="1">The sequence shown here is derived from an EMBL/GenBank/DDBJ whole genome shotgun (WGS) entry which is preliminary data.</text>
</comment>
<dbReference type="AlphaFoldDB" id="A0A2I1GGC9"/>
<accession>A0A2I1GGC9</accession>
<dbReference type="EMBL" id="LLXI01000400">
    <property type="protein sequence ID" value="PKY45671.1"/>
    <property type="molecule type" value="Genomic_DNA"/>
</dbReference>
<dbReference type="Proteomes" id="UP000234323">
    <property type="component" value="Unassembled WGS sequence"/>
</dbReference>
<organism evidence="1 2">
    <name type="scientific">Rhizophagus irregularis</name>
    <dbReference type="NCBI Taxonomy" id="588596"/>
    <lineage>
        <taxon>Eukaryota</taxon>
        <taxon>Fungi</taxon>
        <taxon>Fungi incertae sedis</taxon>
        <taxon>Mucoromycota</taxon>
        <taxon>Glomeromycotina</taxon>
        <taxon>Glomeromycetes</taxon>
        <taxon>Glomerales</taxon>
        <taxon>Glomeraceae</taxon>
        <taxon>Rhizophagus</taxon>
    </lineage>
</organism>
<evidence type="ECO:0000313" key="1">
    <source>
        <dbReference type="EMBL" id="PKY45671.1"/>
    </source>
</evidence>
<evidence type="ECO:0000313" key="2">
    <source>
        <dbReference type="Proteomes" id="UP000234323"/>
    </source>
</evidence>
<name>A0A2I1GGC9_9GLOM</name>
<dbReference type="VEuPathDB" id="FungiDB:RhiirFUN_011477"/>
<protein>
    <submittedName>
        <fullName evidence="1">Uncharacterized protein</fullName>
    </submittedName>
</protein>
<gene>
    <name evidence="1" type="ORF">RhiirA4_401546</name>
</gene>
<keyword evidence="2" id="KW-1185">Reference proteome</keyword>
<dbReference type="VEuPathDB" id="FungiDB:RhiirA1_529248"/>
<sequence>MKGGDSGCVWFDKDDKDGKMIALGHGSICLPMGNYAVGSPINAVFNALEVNPISNN</sequence>